<keyword evidence="2" id="KW-1003">Cell membrane</keyword>
<accession>A0A4R1BKM6</accession>
<feature type="domain" description="Type II secretion system protein GspF" evidence="7">
    <location>
        <begin position="141"/>
        <end position="267"/>
    </location>
</feature>
<comment type="caution">
    <text evidence="8">The sequence shown here is derived from an EMBL/GenBank/DDBJ whole genome shotgun (WGS) entry which is preliminary data.</text>
</comment>
<evidence type="ECO:0000313" key="9">
    <source>
        <dbReference type="Proteomes" id="UP000295443"/>
    </source>
</evidence>
<keyword evidence="5 6" id="KW-0472">Membrane</keyword>
<dbReference type="RefSeq" id="WP_131444894.1">
    <property type="nucleotide sequence ID" value="NZ_SJZB01000013.1"/>
</dbReference>
<organism evidence="8 9">
    <name type="scientific">Parasulfuritortus cantonensis</name>
    <dbReference type="NCBI Taxonomy" id="2528202"/>
    <lineage>
        <taxon>Bacteria</taxon>
        <taxon>Pseudomonadati</taxon>
        <taxon>Pseudomonadota</taxon>
        <taxon>Betaproteobacteria</taxon>
        <taxon>Nitrosomonadales</taxon>
        <taxon>Thiobacillaceae</taxon>
        <taxon>Parasulfuritortus</taxon>
    </lineage>
</organism>
<keyword evidence="4 6" id="KW-1133">Transmembrane helix</keyword>
<evidence type="ECO:0000256" key="2">
    <source>
        <dbReference type="ARBA" id="ARBA00022475"/>
    </source>
</evidence>
<name>A0A4R1BKM6_9PROT</name>
<dbReference type="AlphaFoldDB" id="A0A4R1BKM6"/>
<dbReference type="PANTHER" id="PTHR35007">
    <property type="entry name" value="INTEGRAL MEMBRANE PROTEIN-RELATED"/>
    <property type="match status" value="1"/>
</dbReference>
<dbReference type="EMBL" id="SJZB01000013">
    <property type="protein sequence ID" value="TCJ17975.1"/>
    <property type="molecule type" value="Genomic_DNA"/>
</dbReference>
<dbReference type="Pfam" id="PF00482">
    <property type="entry name" value="T2SSF"/>
    <property type="match status" value="1"/>
</dbReference>
<feature type="transmembrane region" description="Helical" evidence="6">
    <location>
        <begin position="83"/>
        <end position="102"/>
    </location>
</feature>
<evidence type="ECO:0000313" key="8">
    <source>
        <dbReference type="EMBL" id="TCJ17975.1"/>
    </source>
</evidence>
<feature type="transmembrane region" description="Helical" evidence="6">
    <location>
        <begin position="108"/>
        <end position="125"/>
    </location>
</feature>
<feature type="transmembrane region" description="Helical" evidence="6">
    <location>
        <begin position="6"/>
        <end position="23"/>
    </location>
</feature>
<feature type="transmembrane region" description="Helical" evidence="6">
    <location>
        <begin position="250"/>
        <end position="268"/>
    </location>
</feature>
<dbReference type="Proteomes" id="UP000295443">
    <property type="component" value="Unassembled WGS sequence"/>
</dbReference>
<evidence type="ECO:0000256" key="1">
    <source>
        <dbReference type="ARBA" id="ARBA00004651"/>
    </source>
</evidence>
<protein>
    <recommendedName>
        <fullName evidence="7">Type II secretion system protein GspF domain-containing protein</fullName>
    </recommendedName>
</protein>
<dbReference type="InterPro" id="IPR042094">
    <property type="entry name" value="T2SS_GspF_sf"/>
</dbReference>
<reference evidence="8 9" key="1">
    <citation type="submission" date="2019-03" db="EMBL/GenBank/DDBJ databases">
        <title>Genome sequence of Thiobacillaceae bacterium LSR1, a sulfur-oxidizing bacterium isolated from freshwater sediment.</title>
        <authorList>
            <person name="Li S."/>
        </authorList>
    </citation>
    <scope>NUCLEOTIDE SEQUENCE [LARGE SCALE GENOMIC DNA]</scope>
    <source>
        <strain evidence="8 9">LSR1</strain>
    </source>
</reference>
<proteinExistence type="predicted"/>
<evidence type="ECO:0000256" key="6">
    <source>
        <dbReference type="SAM" id="Phobius"/>
    </source>
</evidence>
<dbReference type="InterPro" id="IPR018076">
    <property type="entry name" value="T2SS_GspF_dom"/>
</dbReference>
<keyword evidence="9" id="KW-1185">Reference proteome</keyword>
<evidence type="ECO:0000256" key="4">
    <source>
        <dbReference type="ARBA" id="ARBA00022989"/>
    </source>
</evidence>
<dbReference type="OrthoDB" id="597333at2"/>
<sequence>MTEFYLIILLAILCLIAAGVFAWRSGSEKQRSSKTLERLESVFHQNELAPGGRAAPVPQKVVKPLPFLETWLQRAGFAPSARLYALLAAPAPVLALLGGLAFGIKGALVGLVVLYPIGLTFFLRWRIEGYATRVVEQLPGFVDTVARILSVGVSIELAFRNASAECEEPLRSITTQILVRTQAGMALEDAMSQVAESYSIRELSFLASVFYLGVRYGGNARSVLERISLAMRERERGQKELRAMTSETRASAWILSALPVLVGSMIIIRNPGYLLGMWTDPTGYKLLVGAFMMQVIGMWLLFRMAKLPTQ</sequence>
<evidence type="ECO:0000256" key="5">
    <source>
        <dbReference type="ARBA" id="ARBA00023136"/>
    </source>
</evidence>
<gene>
    <name evidence="8" type="ORF">EZJ19_03460</name>
</gene>
<keyword evidence="3 6" id="KW-0812">Transmembrane</keyword>
<comment type="subcellular location">
    <subcellularLocation>
        <location evidence="1">Cell membrane</location>
        <topology evidence="1">Multi-pass membrane protein</topology>
    </subcellularLocation>
</comment>
<dbReference type="PANTHER" id="PTHR35007:SF1">
    <property type="entry name" value="PILUS ASSEMBLY PROTEIN"/>
    <property type="match status" value="1"/>
</dbReference>
<dbReference type="Gene3D" id="1.20.81.30">
    <property type="entry name" value="Type II secretion system (T2SS), domain F"/>
    <property type="match status" value="1"/>
</dbReference>
<evidence type="ECO:0000256" key="3">
    <source>
        <dbReference type="ARBA" id="ARBA00022692"/>
    </source>
</evidence>
<feature type="transmembrane region" description="Helical" evidence="6">
    <location>
        <begin position="283"/>
        <end position="302"/>
    </location>
</feature>
<dbReference type="GO" id="GO:0005886">
    <property type="term" value="C:plasma membrane"/>
    <property type="evidence" value="ECO:0007669"/>
    <property type="project" value="UniProtKB-SubCell"/>
</dbReference>
<evidence type="ECO:0000259" key="7">
    <source>
        <dbReference type="Pfam" id="PF00482"/>
    </source>
</evidence>